<keyword evidence="2" id="KW-1185">Reference proteome</keyword>
<dbReference type="InterPro" id="IPR053143">
    <property type="entry name" value="Arylsulfate_ST"/>
</dbReference>
<protein>
    <submittedName>
        <fullName evidence="1">Arylsulfotransferase family protein</fullName>
    </submittedName>
</protein>
<dbReference type="RefSeq" id="WP_208340239.1">
    <property type="nucleotide sequence ID" value="NZ_CAWQFN010000640.1"/>
</dbReference>
<dbReference type="AlphaFoldDB" id="A0AAP5M6V3"/>
<evidence type="ECO:0000313" key="2">
    <source>
        <dbReference type="Proteomes" id="UP000667802"/>
    </source>
</evidence>
<dbReference type="PANTHER" id="PTHR35340">
    <property type="entry name" value="PQQ ENZYME REPEAT PROTEIN-RELATED"/>
    <property type="match status" value="1"/>
</dbReference>
<sequence length="108" mass="12307">MAIATTSVDQNTIRRRGTVWEYTDNPPQNFFSSYISGAQRLANGNTLITEGAFGRIFEVTVTGEIVWEYINPYFAVRKIPGENSVVAHGEQNSIFRAFRYAREEVPWL</sequence>
<gene>
    <name evidence="1" type="ORF">G7B40_000380</name>
</gene>
<name>A0AAP5M6V3_9CYAN</name>
<accession>A0AAP5M6V3</accession>
<reference evidence="2" key="1">
    <citation type="journal article" date="2021" name="Science">
        <title>Hunting the eagle killer: A cyanobacterial neurotoxin causes vacuolar myelinopathy.</title>
        <authorList>
            <person name="Breinlinger S."/>
            <person name="Phillips T.J."/>
            <person name="Haram B.N."/>
            <person name="Mares J."/>
            <person name="Martinez Yerena J.A."/>
            <person name="Hrouzek P."/>
            <person name="Sobotka R."/>
            <person name="Henderson W.M."/>
            <person name="Schmieder P."/>
            <person name="Williams S.M."/>
            <person name="Lauderdale J.D."/>
            <person name="Wilde H.D."/>
            <person name="Gerrin W."/>
            <person name="Kust A."/>
            <person name="Washington J.W."/>
            <person name="Wagner C."/>
            <person name="Geier B."/>
            <person name="Liebeke M."/>
            <person name="Enke H."/>
            <person name="Niedermeyer T.H.J."/>
            <person name="Wilde S.B."/>
        </authorList>
    </citation>
    <scope>NUCLEOTIDE SEQUENCE [LARGE SCALE GENOMIC DNA]</scope>
    <source>
        <strain evidence="2">Thurmond2011</strain>
    </source>
</reference>
<evidence type="ECO:0000313" key="1">
    <source>
        <dbReference type="EMBL" id="MDR9893042.1"/>
    </source>
</evidence>
<comment type="caution">
    <text evidence="1">The sequence shown here is derived from an EMBL/GenBank/DDBJ whole genome shotgun (WGS) entry which is preliminary data.</text>
</comment>
<dbReference type="PANTHER" id="PTHR35340:SF5">
    <property type="entry name" value="ASST-DOMAIN-CONTAINING PROTEIN"/>
    <property type="match status" value="1"/>
</dbReference>
<organism evidence="1 2">
    <name type="scientific">Aetokthonos hydrillicola Thurmond2011</name>
    <dbReference type="NCBI Taxonomy" id="2712845"/>
    <lineage>
        <taxon>Bacteria</taxon>
        <taxon>Bacillati</taxon>
        <taxon>Cyanobacteriota</taxon>
        <taxon>Cyanophyceae</taxon>
        <taxon>Nostocales</taxon>
        <taxon>Hapalosiphonaceae</taxon>
        <taxon>Aetokthonos</taxon>
    </lineage>
</organism>
<dbReference type="Proteomes" id="UP000667802">
    <property type="component" value="Unassembled WGS sequence"/>
</dbReference>
<proteinExistence type="predicted"/>
<dbReference type="EMBL" id="JAALHA020000001">
    <property type="protein sequence ID" value="MDR9893042.1"/>
    <property type="molecule type" value="Genomic_DNA"/>
</dbReference>